<comment type="similarity">
    <text evidence="1">Belongs to the glycosyltransferase group 1 family. Glycosyltransferase 4 subfamily.</text>
</comment>
<evidence type="ECO:0000259" key="8">
    <source>
        <dbReference type="Pfam" id="PF21269"/>
    </source>
</evidence>
<sequence>MPGSETSQAQTYPFDTVPFQERRRSISSATQEACWAGIPLVPLYIGAAATEVDAKTVRIGISIHDGVYSVDTCISKVAAKDGEHLEDLIRKEAIKTIMLYSVQHNAKFVGAGVTLDLERTCPGICACLWRELDIVGMKLKVQTEAVGAFEDTGTVPVDVDEQADSAARKCVMYFGPNHIPALAIAFRHRVGPDAQGAIRLVEGLGEYEATVHKGTWNTVLKYAYELRGYKAGRTEGDLQRPPTKIAFFSATPQGGGVALMRHALVRFCTELGVDLEWYIPKPNPKAFRITKTNHNILQGVADPEARFDEDKQNLLNEWIGTNAKRYWLTSGGPLAPGGADVIIIDDPQMPALIPIIKKVRPEAKIIYRSHIEVRSDLVDRPGSPQEQVWRWMWNYIKQADVFISHPVDKFVPHDVPLGMVGLMPACTDWLDGLNKPLREWDLRFYHHDLHNSCNELGMNQLLYPAREYITQIARFDPSKGIPDVIESYRKLCARVVKDTPEKLPPQLLLCGHGAIDDPDASIVFAETMELLAQPRYSAIAKDVVVMRIGPSDQMLNALMTTAKLVVQLSLREGFEVKVSEALHHGKPVVATRAGGIPLQIQHGKSGFLVDVGDTDAVANHLFDLYTDDDLYAKMSDYAKDSVSDEVGTVGNAACWLYLAAKLARGQVLKPNARWITDMAREEAGQRHELGEPILPRGGIDIKGEK</sequence>
<dbReference type="GO" id="GO:0016757">
    <property type="term" value="F:glycosyltransferase activity"/>
    <property type="evidence" value="ECO:0007669"/>
    <property type="project" value="UniProtKB-KW"/>
</dbReference>
<evidence type="ECO:0000256" key="4">
    <source>
        <dbReference type="ARBA" id="ARBA00022676"/>
    </source>
</evidence>
<dbReference type="STRING" id="42251.A0A2T6ZPW7"/>
<protein>
    <submittedName>
        <fullName evidence="9">Trehalose synthase</fullName>
    </submittedName>
</protein>
<keyword evidence="5" id="KW-0808">Transferase</keyword>
<dbReference type="AlphaFoldDB" id="A0A2T6ZPW7"/>
<comment type="subunit">
    <text evidence="2">Homodimer.</text>
</comment>
<keyword evidence="3" id="KW-0313">Glucose metabolism</keyword>
<accession>A0A2T6ZPW7</accession>
<evidence type="ECO:0000256" key="1">
    <source>
        <dbReference type="ARBA" id="ARBA00009481"/>
    </source>
</evidence>
<dbReference type="Pfam" id="PF00534">
    <property type="entry name" value="Glycos_transf_1"/>
    <property type="match status" value="1"/>
</dbReference>
<dbReference type="OrthoDB" id="937291at2759"/>
<organism evidence="9 10">
    <name type="scientific">Tuber borchii</name>
    <name type="common">White truffle</name>
    <dbReference type="NCBI Taxonomy" id="42251"/>
    <lineage>
        <taxon>Eukaryota</taxon>
        <taxon>Fungi</taxon>
        <taxon>Dikarya</taxon>
        <taxon>Ascomycota</taxon>
        <taxon>Pezizomycotina</taxon>
        <taxon>Pezizomycetes</taxon>
        <taxon>Pezizales</taxon>
        <taxon>Tuberaceae</taxon>
        <taxon>Tuber</taxon>
    </lineage>
</organism>
<keyword evidence="6" id="KW-0119">Carbohydrate metabolism</keyword>
<dbReference type="EMBL" id="NESQ01000150">
    <property type="protein sequence ID" value="PUU77538.1"/>
    <property type="molecule type" value="Genomic_DNA"/>
</dbReference>
<keyword evidence="4" id="KW-0328">Glycosyltransferase</keyword>
<feature type="domain" description="Glycosyl transferase family 1" evidence="7">
    <location>
        <begin position="465"/>
        <end position="640"/>
    </location>
</feature>
<dbReference type="Gene3D" id="3.40.50.2000">
    <property type="entry name" value="Glycogen Phosphorylase B"/>
    <property type="match status" value="2"/>
</dbReference>
<dbReference type="Pfam" id="PF21269">
    <property type="entry name" value="TreT_GT1"/>
    <property type="match status" value="1"/>
</dbReference>
<evidence type="ECO:0000256" key="6">
    <source>
        <dbReference type="ARBA" id="ARBA00023277"/>
    </source>
</evidence>
<dbReference type="Proteomes" id="UP000244722">
    <property type="component" value="Unassembled WGS sequence"/>
</dbReference>
<evidence type="ECO:0000256" key="3">
    <source>
        <dbReference type="ARBA" id="ARBA00022526"/>
    </source>
</evidence>
<gene>
    <name evidence="9" type="ORF">B9Z19DRAFT_1101817</name>
</gene>
<reference evidence="9 10" key="1">
    <citation type="submission" date="2017-04" db="EMBL/GenBank/DDBJ databases">
        <title>Draft genome sequence of Tuber borchii Vittad., a whitish edible truffle.</title>
        <authorList>
            <consortium name="DOE Joint Genome Institute"/>
            <person name="Murat C."/>
            <person name="Kuo A."/>
            <person name="Barry K.W."/>
            <person name="Clum A."/>
            <person name="Dockter R.B."/>
            <person name="Fauchery L."/>
            <person name="Iotti M."/>
            <person name="Kohler A."/>
            <person name="Labutti K."/>
            <person name="Lindquist E.A."/>
            <person name="Lipzen A."/>
            <person name="Ohm R.A."/>
            <person name="Wang M."/>
            <person name="Grigoriev I.V."/>
            <person name="Zambonelli A."/>
            <person name="Martin F.M."/>
        </authorList>
    </citation>
    <scope>NUCLEOTIDE SEQUENCE [LARGE SCALE GENOMIC DNA]</scope>
    <source>
        <strain evidence="9 10">Tbo3840</strain>
    </source>
</reference>
<evidence type="ECO:0000313" key="10">
    <source>
        <dbReference type="Proteomes" id="UP000244722"/>
    </source>
</evidence>
<evidence type="ECO:0000259" key="7">
    <source>
        <dbReference type="Pfam" id="PF00534"/>
    </source>
</evidence>
<evidence type="ECO:0000313" key="9">
    <source>
        <dbReference type="EMBL" id="PUU77538.1"/>
    </source>
</evidence>
<dbReference type="SUPFAM" id="SSF53756">
    <property type="entry name" value="UDP-Glycosyltransferase/glycogen phosphorylase"/>
    <property type="match status" value="1"/>
</dbReference>
<dbReference type="PANTHER" id="PTHR47779">
    <property type="entry name" value="SYNTHASE (CCG-9), PUTATIVE (AFU_ORTHOLOGUE AFUA_3G12100)-RELATED"/>
    <property type="match status" value="1"/>
</dbReference>
<dbReference type="InterPro" id="IPR001296">
    <property type="entry name" value="Glyco_trans_1"/>
</dbReference>
<keyword evidence="10" id="KW-1185">Reference proteome</keyword>
<dbReference type="InterPro" id="IPR049438">
    <property type="entry name" value="TreT_GT1"/>
</dbReference>
<proteinExistence type="inferred from homology"/>
<feature type="domain" description="Trehalose synthase N-terminal" evidence="8">
    <location>
        <begin position="248"/>
        <end position="410"/>
    </location>
</feature>
<dbReference type="PANTHER" id="PTHR47779:SF1">
    <property type="entry name" value="SYNTHASE (CCG-9), PUTATIVE (AFU_ORTHOLOGUE AFUA_3G12100)-RELATED"/>
    <property type="match status" value="1"/>
</dbReference>
<dbReference type="GO" id="GO:0006006">
    <property type="term" value="P:glucose metabolic process"/>
    <property type="evidence" value="ECO:0007669"/>
    <property type="project" value="UniProtKB-KW"/>
</dbReference>
<dbReference type="InterPro" id="IPR052078">
    <property type="entry name" value="Trehalose_Metab_GTase"/>
</dbReference>
<evidence type="ECO:0000256" key="5">
    <source>
        <dbReference type="ARBA" id="ARBA00022679"/>
    </source>
</evidence>
<evidence type="ECO:0000256" key="2">
    <source>
        <dbReference type="ARBA" id="ARBA00011738"/>
    </source>
</evidence>
<comment type="caution">
    <text evidence="9">The sequence shown here is derived from an EMBL/GenBank/DDBJ whole genome shotgun (WGS) entry which is preliminary data.</text>
</comment>
<name>A0A2T6ZPW7_TUBBO</name>